<name>A0AAV2MA49_KNICA</name>
<organism evidence="1 2">
    <name type="scientific">Knipowitschia caucasica</name>
    <name type="common">Caucasian dwarf goby</name>
    <name type="synonym">Pomatoschistus caucasicus</name>
    <dbReference type="NCBI Taxonomy" id="637954"/>
    <lineage>
        <taxon>Eukaryota</taxon>
        <taxon>Metazoa</taxon>
        <taxon>Chordata</taxon>
        <taxon>Craniata</taxon>
        <taxon>Vertebrata</taxon>
        <taxon>Euteleostomi</taxon>
        <taxon>Actinopterygii</taxon>
        <taxon>Neopterygii</taxon>
        <taxon>Teleostei</taxon>
        <taxon>Neoteleostei</taxon>
        <taxon>Acanthomorphata</taxon>
        <taxon>Gobiaria</taxon>
        <taxon>Gobiiformes</taxon>
        <taxon>Gobioidei</taxon>
        <taxon>Gobiidae</taxon>
        <taxon>Gobiinae</taxon>
        <taxon>Knipowitschia</taxon>
    </lineage>
</organism>
<accession>A0AAV2MA49</accession>
<reference evidence="1 2" key="1">
    <citation type="submission" date="2024-04" db="EMBL/GenBank/DDBJ databases">
        <authorList>
            <person name="Waldvogel A.-M."/>
            <person name="Schoenle A."/>
        </authorList>
    </citation>
    <scope>NUCLEOTIDE SEQUENCE [LARGE SCALE GENOMIC DNA]</scope>
</reference>
<keyword evidence="2" id="KW-1185">Reference proteome</keyword>
<gene>
    <name evidence="1" type="ORF">KC01_LOCUS36880</name>
</gene>
<dbReference type="AlphaFoldDB" id="A0AAV2MA49"/>
<dbReference type="EMBL" id="OZ035829">
    <property type="protein sequence ID" value="CAL1610228.1"/>
    <property type="molecule type" value="Genomic_DNA"/>
</dbReference>
<dbReference type="Proteomes" id="UP001497482">
    <property type="component" value="Chromosome 7"/>
</dbReference>
<sequence length="118" mass="12577">MSFISQSSAFASAERGVEQGVPVCLAGFCGGGRPGCLRRPETMERSTGNNGALLMWEGCAAEWEGSSLFGTHSRIERQKGRVLRDGPEVEAQTSVDTAGRLGHGWPITLHCTIIDGLN</sequence>
<evidence type="ECO:0000313" key="1">
    <source>
        <dbReference type="EMBL" id="CAL1610228.1"/>
    </source>
</evidence>
<protein>
    <submittedName>
        <fullName evidence="1">Uncharacterized protein</fullName>
    </submittedName>
</protein>
<evidence type="ECO:0000313" key="2">
    <source>
        <dbReference type="Proteomes" id="UP001497482"/>
    </source>
</evidence>
<proteinExistence type="predicted"/>